<evidence type="ECO:0000313" key="7">
    <source>
        <dbReference type="Proteomes" id="UP000655410"/>
    </source>
</evidence>
<evidence type="ECO:0000256" key="3">
    <source>
        <dbReference type="ARBA" id="ARBA00023163"/>
    </source>
</evidence>
<keyword evidence="1" id="KW-0805">Transcription regulation</keyword>
<keyword evidence="2 4" id="KW-0238">DNA-binding</keyword>
<dbReference type="Pfam" id="PF00440">
    <property type="entry name" value="TetR_N"/>
    <property type="match status" value="1"/>
</dbReference>
<proteinExistence type="predicted"/>
<evidence type="ECO:0000256" key="2">
    <source>
        <dbReference type="ARBA" id="ARBA00023125"/>
    </source>
</evidence>
<evidence type="ECO:0000256" key="4">
    <source>
        <dbReference type="PROSITE-ProRule" id="PRU00335"/>
    </source>
</evidence>
<keyword evidence="7" id="KW-1185">Reference proteome</keyword>
<name>A0ABQ2N857_9ACTN</name>
<dbReference type="PROSITE" id="PS50977">
    <property type="entry name" value="HTH_TETR_2"/>
    <property type="match status" value="1"/>
</dbReference>
<reference evidence="7" key="1">
    <citation type="journal article" date="2019" name="Int. J. Syst. Evol. Microbiol.">
        <title>The Global Catalogue of Microorganisms (GCM) 10K type strain sequencing project: providing services to taxonomists for standard genome sequencing and annotation.</title>
        <authorList>
            <consortium name="The Broad Institute Genomics Platform"/>
            <consortium name="The Broad Institute Genome Sequencing Center for Infectious Disease"/>
            <person name="Wu L."/>
            <person name="Ma J."/>
        </authorList>
    </citation>
    <scope>NUCLEOTIDE SEQUENCE [LARGE SCALE GENOMIC DNA]</scope>
    <source>
        <strain evidence="7">CGMCC 4.7371</strain>
    </source>
</reference>
<feature type="domain" description="HTH tetR-type" evidence="5">
    <location>
        <begin position="15"/>
        <end position="75"/>
    </location>
</feature>
<evidence type="ECO:0000256" key="1">
    <source>
        <dbReference type="ARBA" id="ARBA00023015"/>
    </source>
</evidence>
<dbReference type="PANTHER" id="PTHR30055:SF234">
    <property type="entry name" value="HTH-TYPE TRANSCRIPTIONAL REGULATOR BETI"/>
    <property type="match status" value="1"/>
</dbReference>
<dbReference type="Proteomes" id="UP000655410">
    <property type="component" value="Unassembled WGS sequence"/>
</dbReference>
<keyword evidence="3" id="KW-0804">Transcription</keyword>
<evidence type="ECO:0000259" key="5">
    <source>
        <dbReference type="PROSITE" id="PS50977"/>
    </source>
</evidence>
<dbReference type="EMBL" id="BMNI01000001">
    <property type="protein sequence ID" value="GGO86293.1"/>
    <property type="molecule type" value="Genomic_DNA"/>
</dbReference>
<accession>A0ABQ2N857</accession>
<dbReference type="Gene3D" id="1.10.357.10">
    <property type="entry name" value="Tetracycline Repressor, domain 2"/>
    <property type="match status" value="1"/>
</dbReference>
<dbReference type="InterPro" id="IPR050109">
    <property type="entry name" value="HTH-type_TetR-like_transc_reg"/>
</dbReference>
<protein>
    <recommendedName>
        <fullName evidence="5">HTH tetR-type domain-containing protein</fullName>
    </recommendedName>
</protein>
<sequence>MGRAYDNSGRAVRAQATRDQIVDTALALLLDGGYAAMTVASLAAAAGVSPQTVYNSIGGKPAVVKAVYDRLMAGDAEDVSMSERPEFHALFSATDRLAFARAYAGWCRVRGSQVAPLLGALLAHGTDAALVDFLATIERERHVGATHALEGMRDRLGLPPSVRGAKGFTRLVDAVWALNASDTYDRLVRRSGWTPAEYEEWLAGQLAVLLV</sequence>
<gene>
    <name evidence="6" type="ORF">GCM10011584_08260</name>
</gene>
<dbReference type="PANTHER" id="PTHR30055">
    <property type="entry name" value="HTH-TYPE TRANSCRIPTIONAL REGULATOR RUTR"/>
    <property type="match status" value="1"/>
</dbReference>
<organism evidence="6 7">
    <name type="scientific">Nocardioides phosphati</name>
    <dbReference type="NCBI Taxonomy" id="1867775"/>
    <lineage>
        <taxon>Bacteria</taxon>
        <taxon>Bacillati</taxon>
        <taxon>Actinomycetota</taxon>
        <taxon>Actinomycetes</taxon>
        <taxon>Propionibacteriales</taxon>
        <taxon>Nocardioidaceae</taxon>
        <taxon>Nocardioides</taxon>
    </lineage>
</organism>
<comment type="caution">
    <text evidence="6">The sequence shown here is derived from an EMBL/GenBank/DDBJ whole genome shotgun (WGS) entry which is preliminary data.</text>
</comment>
<feature type="DNA-binding region" description="H-T-H motif" evidence="4">
    <location>
        <begin position="38"/>
        <end position="57"/>
    </location>
</feature>
<dbReference type="RefSeq" id="WP_188782672.1">
    <property type="nucleotide sequence ID" value="NZ_BMNI01000001.1"/>
</dbReference>
<dbReference type="InterPro" id="IPR001647">
    <property type="entry name" value="HTH_TetR"/>
</dbReference>
<evidence type="ECO:0000313" key="6">
    <source>
        <dbReference type="EMBL" id="GGO86293.1"/>
    </source>
</evidence>
<dbReference type="InterPro" id="IPR009057">
    <property type="entry name" value="Homeodomain-like_sf"/>
</dbReference>
<dbReference type="SUPFAM" id="SSF46689">
    <property type="entry name" value="Homeodomain-like"/>
    <property type="match status" value="1"/>
</dbReference>